<proteinExistence type="predicted"/>
<dbReference type="SUPFAM" id="SSF53098">
    <property type="entry name" value="Ribonuclease H-like"/>
    <property type="match status" value="1"/>
</dbReference>
<name>A0A9D3AWW4_9FIRM</name>
<protein>
    <recommendedName>
        <fullName evidence="1">Integrase catalytic domain-containing protein</fullName>
    </recommendedName>
</protein>
<dbReference type="InterPro" id="IPR001584">
    <property type="entry name" value="Integrase_cat-core"/>
</dbReference>
<dbReference type="OrthoDB" id="3193769at2"/>
<evidence type="ECO:0000313" key="2">
    <source>
        <dbReference type="EMBL" id="KAF1084342.1"/>
    </source>
</evidence>
<comment type="caution">
    <text evidence="2">The sequence shown here is derived from an EMBL/GenBank/DDBJ whole genome shotgun (WGS) entry which is preliminary data.</text>
</comment>
<dbReference type="PANTHER" id="PTHR35004:SF6">
    <property type="entry name" value="TRANSPOSASE"/>
    <property type="match status" value="1"/>
</dbReference>
<dbReference type="GO" id="GO:0015074">
    <property type="term" value="P:DNA integration"/>
    <property type="evidence" value="ECO:0007669"/>
    <property type="project" value="InterPro"/>
</dbReference>
<dbReference type="Proteomes" id="UP000798488">
    <property type="component" value="Unassembled WGS sequence"/>
</dbReference>
<reference evidence="2" key="1">
    <citation type="submission" date="2016-02" db="EMBL/GenBank/DDBJ databases">
        <title>Draft Genome Sequence of Sporotomaculum syntrophicum Strain FB, a Syntrophic Benzoate Degrader.</title>
        <authorList>
            <person name="Nobu M.K."/>
            <person name="Narihiro T."/>
            <person name="Qiu Y.-L."/>
            <person name="Ohashi A."/>
            <person name="Liu W.-T."/>
            <person name="Yuji S."/>
        </authorList>
    </citation>
    <scope>NUCLEOTIDE SEQUENCE</scope>
    <source>
        <strain evidence="2">FB</strain>
    </source>
</reference>
<dbReference type="AlphaFoldDB" id="A0A9D3AWW4"/>
<dbReference type="PANTHER" id="PTHR35004">
    <property type="entry name" value="TRANSPOSASE RV3428C-RELATED"/>
    <property type="match status" value="1"/>
</dbReference>
<dbReference type="EMBL" id="LSRS01000005">
    <property type="protein sequence ID" value="KAF1084342.1"/>
    <property type="molecule type" value="Genomic_DNA"/>
</dbReference>
<evidence type="ECO:0000313" key="3">
    <source>
        <dbReference type="Proteomes" id="UP000798488"/>
    </source>
</evidence>
<dbReference type="PROSITE" id="PS50994">
    <property type="entry name" value="INTEGRASE"/>
    <property type="match status" value="1"/>
</dbReference>
<dbReference type="InterPro" id="IPR012337">
    <property type="entry name" value="RNaseH-like_sf"/>
</dbReference>
<evidence type="ECO:0000259" key="1">
    <source>
        <dbReference type="PROSITE" id="PS50994"/>
    </source>
</evidence>
<dbReference type="RefSeq" id="WP_161822440.1">
    <property type="nucleotide sequence ID" value="NZ_LSRS01000005.1"/>
</dbReference>
<gene>
    <name evidence="2" type="ORF">SPSYN_02118</name>
</gene>
<accession>A0A9D3AWW4</accession>
<sequence>MPPGEYVKATENIRKSHGDIIYTYEFEKFKQAEQLKIFLCRKADPESKGRIESVVKYIKNNFLPNRYFMGIDLLNQSFEAWLSRTGNAKVHGTTKKYRPKCLK</sequence>
<feature type="domain" description="Integrase catalytic" evidence="1">
    <location>
        <begin position="1"/>
        <end position="103"/>
    </location>
</feature>
<organism evidence="2 3">
    <name type="scientific">Sporotomaculum syntrophicum</name>
    <dbReference type="NCBI Taxonomy" id="182264"/>
    <lineage>
        <taxon>Bacteria</taxon>
        <taxon>Bacillati</taxon>
        <taxon>Bacillota</taxon>
        <taxon>Clostridia</taxon>
        <taxon>Eubacteriales</taxon>
        <taxon>Desulfallaceae</taxon>
        <taxon>Sporotomaculum</taxon>
    </lineage>
</organism>
<keyword evidence="3" id="KW-1185">Reference proteome</keyword>